<evidence type="ECO:0000256" key="1">
    <source>
        <dbReference type="ARBA" id="ARBA00022448"/>
    </source>
</evidence>
<keyword evidence="2" id="KW-1003">Cell membrane</keyword>
<dbReference type="SMART" id="SM00382">
    <property type="entry name" value="AAA"/>
    <property type="match status" value="1"/>
</dbReference>
<accession>A0A1I0I5S6</accession>
<dbReference type="Proteomes" id="UP000199180">
    <property type="component" value="Unassembled WGS sequence"/>
</dbReference>
<dbReference type="NCBIfam" id="TIGR02142">
    <property type="entry name" value="modC_ABC"/>
    <property type="match status" value="1"/>
</dbReference>
<dbReference type="OrthoDB" id="9802264at2"/>
<evidence type="ECO:0000256" key="2">
    <source>
        <dbReference type="ARBA" id="ARBA00022475"/>
    </source>
</evidence>
<gene>
    <name evidence="12" type="ORF">SAMN04489858_11468</name>
</gene>
<dbReference type="Gene3D" id="3.40.50.300">
    <property type="entry name" value="P-loop containing nucleotide triphosphate hydrolases"/>
    <property type="match status" value="1"/>
</dbReference>
<dbReference type="PROSITE" id="PS50893">
    <property type="entry name" value="ABC_TRANSPORTER_2"/>
    <property type="match status" value="1"/>
</dbReference>
<keyword evidence="5" id="KW-0547">Nucleotide-binding</keyword>
<keyword evidence="7" id="KW-1278">Translocase</keyword>
<dbReference type="InterPro" id="IPR050334">
    <property type="entry name" value="Molybdenum_import_ModC"/>
</dbReference>
<keyword evidence="13" id="KW-1185">Reference proteome</keyword>
<keyword evidence="6 12" id="KW-0067">ATP-binding</keyword>
<dbReference type="InterPro" id="IPR005116">
    <property type="entry name" value="Transp-assoc_OB_typ1"/>
</dbReference>
<organism evidence="12 13">
    <name type="scientific">Paracoccus homiensis</name>
    <dbReference type="NCBI Taxonomy" id="364199"/>
    <lineage>
        <taxon>Bacteria</taxon>
        <taxon>Pseudomonadati</taxon>
        <taxon>Pseudomonadota</taxon>
        <taxon>Alphaproteobacteria</taxon>
        <taxon>Rhodobacterales</taxon>
        <taxon>Paracoccaceae</taxon>
        <taxon>Paracoccus</taxon>
    </lineage>
</organism>
<dbReference type="EMBL" id="FOHO01000014">
    <property type="protein sequence ID" value="SET91866.1"/>
    <property type="molecule type" value="Genomic_DNA"/>
</dbReference>
<proteinExistence type="predicted"/>
<evidence type="ECO:0000256" key="9">
    <source>
        <dbReference type="PROSITE-ProRule" id="PRU01213"/>
    </source>
</evidence>
<dbReference type="RefSeq" id="WP_090737019.1">
    <property type="nucleotide sequence ID" value="NZ_FOHO01000014.1"/>
</dbReference>
<feature type="domain" description="Mop" evidence="11">
    <location>
        <begin position="290"/>
        <end position="355"/>
    </location>
</feature>
<evidence type="ECO:0000256" key="7">
    <source>
        <dbReference type="ARBA" id="ARBA00022967"/>
    </source>
</evidence>
<evidence type="ECO:0000256" key="6">
    <source>
        <dbReference type="ARBA" id="ARBA00022840"/>
    </source>
</evidence>
<dbReference type="GO" id="GO:0140359">
    <property type="term" value="F:ABC-type transporter activity"/>
    <property type="evidence" value="ECO:0007669"/>
    <property type="project" value="InterPro"/>
</dbReference>
<dbReference type="PROSITE" id="PS51866">
    <property type="entry name" value="MOP"/>
    <property type="match status" value="1"/>
</dbReference>
<dbReference type="PANTHER" id="PTHR43514">
    <property type="entry name" value="ABC TRANSPORTER I FAMILY MEMBER 10"/>
    <property type="match status" value="1"/>
</dbReference>
<reference evidence="12 13" key="1">
    <citation type="submission" date="2016-10" db="EMBL/GenBank/DDBJ databases">
        <authorList>
            <person name="de Groot N.N."/>
        </authorList>
    </citation>
    <scope>NUCLEOTIDE SEQUENCE [LARGE SCALE GENOMIC DNA]</scope>
    <source>
        <strain evidence="12 13">DSM 17862</strain>
    </source>
</reference>
<dbReference type="InterPro" id="IPR017871">
    <property type="entry name" value="ABC_transporter-like_CS"/>
</dbReference>
<keyword evidence="1" id="KW-0813">Transport</keyword>
<dbReference type="AlphaFoldDB" id="A0A1I0I5S6"/>
<evidence type="ECO:0000256" key="8">
    <source>
        <dbReference type="ARBA" id="ARBA00023136"/>
    </source>
</evidence>
<evidence type="ECO:0000313" key="12">
    <source>
        <dbReference type="EMBL" id="SET91866.1"/>
    </source>
</evidence>
<evidence type="ECO:0000259" key="10">
    <source>
        <dbReference type="PROSITE" id="PS50893"/>
    </source>
</evidence>
<dbReference type="InterPro" id="IPR008995">
    <property type="entry name" value="Mo/tungstate-bd_C_term_dom"/>
</dbReference>
<dbReference type="Gene3D" id="2.40.50.100">
    <property type="match status" value="1"/>
</dbReference>
<dbReference type="STRING" id="364199.SAMN04489858_11468"/>
<name>A0A1I0I5S6_9RHOB</name>
<dbReference type="PROSITE" id="PS00211">
    <property type="entry name" value="ABC_TRANSPORTER_1"/>
    <property type="match status" value="1"/>
</dbReference>
<dbReference type="GO" id="GO:0016020">
    <property type="term" value="C:membrane"/>
    <property type="evidence" value="ECO:0007669"/>
    <property type="project" value="InterPro"/>
</dbReference>
<keyword evidence="3 9" id="KW-0500">Molybdenum</keyword>
<dbReference type="InterPro" id="IPR027417">
    <property type="entry name" value="P-loop_NTPase"/>
</dbReference>
<keyword evidence="8" id="KW-0472">Membrane</keyword>
<dbReference type="InterPro" id="IPR003593">
    <property type="entry name" value="AAA+_ATPase"/>
</dbReference>
<protein>
    <submittedName>
        <fullName evidence="12">Molybdate transport system ATP-binding protein</fullName>
    </submittedName>
</protein>
<dbReference type="SUPFAM" id="SSF52540">
    <property type="entry name" value="P-loop containing nucleoside triphosphate hydrolases"/>
    <property type="match status" value="1"/>
</dbReference>
<dbReference type="InterPro" id="IPR011868">
    <property type="entry name" value="ModC_ABC_ATP-bd"/>
</dbReference>
<dbReference type="Pfam" id="PF03459">
    <property type="entry name" value="TOBE"/>
    <property type="match status" value="1"/>
</dbReference>
<sequence length="360" mass="38521">MMLDVAIRHRLPDFELDARFQAPAGVTALFGKSGAGKTTVVSTIAGLMRPDHARISVDGTTLIDSETGVNLPPHRRGIGYVFQEARLFPHLNVRANLLYGRRLSRRSGPPPRQIIQMLGIEHLLHRRPAALSGGEKSRVAIGRAILSNPRLLVMDEPLAALDQARKDEIMPYLERLRDQIGLPILYVSHALPEVARLATTIVLIDNGRVAAAGPAGEILCDPRHAPLLGSRQMGAILTARLSAQDADGLSRLDCATGPIWVPRVAAETGRTMRLRIMAHDVMLSLTPPQGISALNVLPARIVELHEDQDGVLVQLDTGGQGLLARVTARSAAALALRPGLQVHAILKAVSVTAANIGGAG</sequence>
<evidence type="ECO:0000256" key="4">
    <source>
        <dbReference type="ARBA" id="ARBA00022519"/>
    </source>
</evidence>
<evidence type="ECO:0000256" key="3">
    <source>
        <dbReference type="ARBA" id="ARBA00022505"/>
    </source>
</evidence>
<dbReference type="InterPro" id="IPR004606">
    <property type="entry name" value="Mop_domain"/>
</dbReference>
<keyword evidence="4" id="KW-0997">Cell inner membrane</keyword>
<evidence type="ECO:0000256" key="5">
    <source>
        <dbReference type="ARBA" id="ARBA00022741"/>
    </source>
</evidence>
<evidence type="ECO:0000259" key="11">
    <source>
        <dbReference type="PROSITE" id="PS51866"/>
    </source>
</evidence>
<dbReference type="GO" id="GO:0016887">
    <property type="term" value="F:ATP hydrolysis activity"/>
    <property type="evidence" value="ECO:0007669"/>
    <property type="project" value="InterPro"/>
</dbReference>
<dbReference type="GO" id="GO:0015098">
    <property type="term" value="F:molybdate ion transmembrane transporter activity"/>
    <property type="evidence" value="ECO:0007669"/>
    <property type="project" value="InterPro"/>
</dbReference>
<dbReference type="GO" id="GO:0005524">
    <property type="term" value="F:ATP binding"/>
    <property type="evidence" value="ECO:0007669"/>
    <property type="project" value="UniProtKB-KW"/>
</dbReference>
<evidence type="ECO:0000313" key="13">
    <source>
        <dbReference type="Proteomes" id="UP000199180"/>
    </source>
</evidence>
<dbReference type="PANTHER" id="PTHR43514:SF4">
    <property type="entry name" value="ABC TRANSPORTER I FAMILY MEMBER 10"/>
    <property type="match status" value="1"/>
</dbReference>
<dbReference type="InterPro" id="IPR003439">
    <property type="entry name" value="ABC_transporter-like_ATP-bd"/>
</dbReference>
<dbReference type="Pfam" id="PF00005">
    <property type="entry name" value="ABC_tran"/>
    <property type="match status" value="1"/>
</dbReference>
<dbReference type="SUPFAM" id="SSF50331">
    <property type="entry name" value="MOP-like"/>
    <property type="match status" value="1"/>
</dbReference>
<feature type="domain" description="ABC transporter" evidence="10">
    <location>
        <begin position="1"/>
        <end position="231"/>
    </location>
</feature>